<gene>
    <name evidence="5" type="primary">SETD3</name>
    <name evidence="5" type="ORF">HDU87_003777</name>
</gene>
<organism evidence="5 6">
    <name type="scientific">Geranomyces variabilis</name>
    <dbReference type="NCBI Taxonomy" id="109894"/>
    <lineage>
        <taxon>Eukaryota</taxon>
        <taxon>Fungi</taxon>
        <taxon>Fungi incertae sedis</taxon>
        <taxon>Chytridiomycota</taxon>
        <taxon>Chytridiomycota incertae sedis</taxon>
        <taxon>Chytridiomycetes</taxon>
        <taxon>Spizellomycetales</taxon>
        <taxon>Powellomycetaceae</taxon>
        <taxon>Geranomyces</taxon>
    </lineage>
</organism>
<dbReference type="Proteomes" id="UP001212152">
    <property type="component" value="Unassembled WGS sequence"/>
</dbReference>
<dbReference type="GO" id="GO:0032259">
    <property type="term" value="P:methylation"/>
    <property type="evidence" value="ECO:0007669"/>
    <property type="project" value="UniProtKB-KW"/>
</dbReference>
<keyword evidence="1" id="KW-0489">Methyltransferase</keyword>
<comment type="caution">
    <text evidence="5">The sequence shown here is derived from an EMBL/GenBank/DDBJ whole genome shotgun (WGS) entry which is preliminary data.</text>
</comment>
<dbReference type="Gene3D" id="3.90.1410.10">
    <property type="entry name" value="set domain protein methyltransferase, domain 1"/>
    <property type="match status" value="1"/>
</dbReference>
<sequence length="463" mass="51750">MAEAFETRVRVDVSSKRAAEPVCPEVAVKDRSAGHVSKARKLDQQSALDALIFWAAGNGASVSGLVFRDPDSNCDSKCTRRSAFTDVAIAANGEIASIPASLILSESTARNSLMGARLHEYLGAHSEGLTQKGRDPYAPGLILLSAFMVFERFENPDSFWKPYLEALPGEYELPLYWSDAEVEHLLKGTNLHHVVRERRKLLEKGLDMAREACGQMFANGSLLWYDVQHSGLSCYKMMNALFRRQGKLSVGIFIHFKSSLTIALHPQLNHQRGQRIEWRIQEGVGVSFVALEEVACGAEVFNNYGAKGNENLLGNYGFVLDPNPEDYVKIALNIQDLDPCAAQKRAILARLMPNRLVHLLFEGDDEIKLPEDLMAVTRLMVMNPAEVMQAERYAGDALKSTVNPRNEILALGTLWQLLKRKIAEVKQTAARNAEPESSRERIARVYRDSKETMPTEWVSFKEK</sequence>
<keyword evidence="3" id="KW-0949">S-adenosyl-L-methionine</keyword>
<evidence type="ECO:0000313" key="5">
    <source>
        <dbReference type="EMBL" id="KAJ3178225.1"/>
    </source>
</evidence>
<dbReference type="InterPro" id="IPR036464">
    <property type="entry name" value="Rubisco_LSMT_subst-bd_sf"/>
</dbReference>
<keyword evidence="2" id="KW-0808">Transferase</keyword>
<dbReference type="InterPro" id="IPR050600">
    <property type="entry name" value="SETD3_SETD6_MTase"/>
</dbReference>
<proteinExistence type="predicted"/>
<dbReference type="InterPro" id="IPR046341">
    <property type="entry name" value="SET_dom_sf"/>
</dbReference>
<dbReference type="Pfam" id="PF09273">
    <property type="entry name" value="Rubis-subs-bind"/>
    <property type="match status" value="1"/>
</dbReference>
<dbReference type="AlphaFoldDB" id="A0AAD5XMX3"/>
<dbReference type="EMBL" id="JADGJQ010000028">
    <property type="protein sequence ID" value="KAJ3178225.1"/>
    <property type="molecule type" value="Genomic_DNA"/>
</dbReference>
<evidence type="ECO:0000313" key="6">
    <source>
        <dbReference type="Proteomes" id="UP001212152"/>
    </source>
</evidence>
<dbReference type="PANTHER" id="PTHR13271">
    <property type="entry name" value="UNCHARACTERIZED PUTATIVE METHYLTRANSFERASE"/>
    <property type="match status" value="1"/>
</dbReference>
<name>A0AAD5XMX3_9FUNG</name>
<evidence type="ECO:0000259" key="4">
    <source>
        <dbReference type="Pfam" id="PF09273"/>
    </source>
</evidence>
<dbReference type="GO" id="GO:0016279">
    <property type="term" value="F:protein-lysine N-methyltransferase activity"/>
    <property type="evidence" value="ECO:0007669"/>
    <property type="project" value="UniProtKB-ARBA"/>
</dbReference>
<dbReference type="PANTHER" id="PTHR13271:SF151">
    <property type="entry name" value="SET DOMAIN-CONTAINING PROTEIN 4"/>
    <property type="match status" value="1"/>
</dbReference>
<evidence type="ECO:0000256" key="2">
    <source>
        <dbReference type="ARBA" id="ARBA00022679"/>
    </source>
</evidence>
<dbReference type="InterPro" id="IPR015353">
    <property type="entry name" value="Rubisco_LSMT_subst-bd"/>
</dbReference>
<keyword evidence="6" id="KW-1185">Reference proteome</keyword>
<reference evidence="5" key="1">
    <citation type="submission" date="2020-05" db="EMBL/GenBank/DDBJ databases">
        <title>Phylogenomic resolution of chytrid fungi.</title>
        <authorList>
            <person name="Stajich J.E."/>
            <person name="Amses K."/>
            <person name="Simmons R."/>
            <person name="Seto K."/>
            <person name="Myers J."/>
            <person name="Bonds A."/>
            <person name="Quandt C.A."/>
            <person name="Barry K."/>
            <person name="Liu P."/>
            <person name="Grigoriev I."/>
            <person name="Longcore J.E."/>
            <person name="James T.Y."/>
        </authorList>
    </citation>
    <scope>NUCLEOTIDE SEQUENCE</scope>
    <source>
        <strain evidence="5">JEL0379</strain>
    </source>
</reference>
<dbReference type="SUPFAM" id="SSF82199">
    <property type="entry name" value="SET domain"/>
    <property type="match status" value="1"/>
</dbReference>
<evidence type="ECO:0000256" key="3">
    <source>
        <dbReference type="ARBA" id="ARBA00022691"/>
    </source>
</evidence>
<evidence type="ECO:0000256" key="1">
    <source>
        <dbReference type="ARBA" id="ARBA00022603"/>
    </source>
</evidence>
<accession>A0AAD5XMX3</accession>
<dbReference type="SUPFAM" id="SSF81822">
    <property type="entry name" value="RuBisCo LSMT C-terminal, substrate-binding domain"/>
    <property type="match status" value="1"/>
</dbReference>
<feature type="domain" description="Rubisco LSMT substrate-binding" evidence="4">
    <location>
        <begin position="338"/>
        <end position="443"/>
    </location>
</feature>
<dbReference type="Gene3D" id="3.90.1420.10">
    <property type="entry name" value="Rubisco LSMT, substrate-binding domain"/>
    <property type="match status" value="1"/>
</dbReference>
<protein>
    <submittedName>
        <fullName evidence="5">Histone-lysine N-methyltransferase setd3</fullName>
    </submittedName>
</protein>